<dbReference type="RefSeq" id="WP_100254788.1">
    <property type="nucleotide sequence ID" value="NZ_CP015819.1"/>
</dbReference>
<evidence type="ECO:0000256" key="2">
    <source>
        <dbReference type="ARBA" id="ARBA00022679"/>
    </source>
</evidence>
<dbReference type="Proteomes" id="UP000231179">
    <property type="component" value="Chromosome"/>
</dbReference>
<dbReference type="Gene3D" id="3.90.120.10">
    <property type="entry name" value="DNA Methylase, subunit A, domain 2"/>
    <property type="match status" value="1"/>
</dbReference>
<comment type="similarity">
    <text evidence="5 6">Belongs to the class I-like SAM-binding methyltransferase superfamily. C5-methyltransferase family.</text>
</comment>
<keyword evidence="1 5" id="KW-0489">Methyltransferase</keyword>
<dbReference type="REBASE" id="225838">
    <property type="entry name" value="M.SclCN5CORF9450P"/>
</dbReference>
<dbReference type="GO" id="GO:0009307">
    <property type="term" value="P:DNA restriction-modification system"/>
    <property type="evidence" value="ECO:0007669"/>
    <property type="project" value="UniProtKB-KW"/>
</dbReference>
<dbReference type="PROSITE" id="PS51679">
    <property type="entry name" value="SAM_MT_C5"/>
    <property type="match status" value="1"/>
</dbReference>
<evidence type="ECO:0000256" key="3">
    <source>
        <dbReference type="ARBA" id="ARBA00022691"/>
    </source>
</evidence>
<dbReference type="InterPro" id="IPR018117">
    <property type="entry name" value="C5_DNA_meth_AS"/>
</dbReference>
<keyword evidence="2 5" id="KW-0808">Transferase</keyword>
<dbReference type="PANTHER" id="PTHR46098:SF1">
    <property type="entry name" value="TRNA (CYTOSINE(38)-C(5))-METHYLTRANSFERASE"/>
    <property type="match status" value="1"/>
</dbReference>
<dbReference type="InterPro" id="IPR050750">
    <property type="entry name" value="C5-MTase"/>
</dbReference>
<feature type="active site" evidence="5">
    <location>
        <position position="136"/>
    </location>
</feature>
<organism evidence="8 9">
    <name type="scientific">Spiroplasma clarkii</name>
    <dbReference type="NCBI Taxonomy" id="2139"/>
    <lineage>
        <taxon>Bacteria</taxon>
        <taxon>Bacillati</taxon>
        <taxon>Mycoplasmatota</taxon>
        <taxon>Mollicutes</taxon>
        <taxon>Entomoplasmatales</taxon>
        <taxon>Spiroplasmataceae</taxon>
        <taxon>Spiroplasma</taxon>
    </lineage>
</organism>
<dbReference type="PROSITE" id="PS00094">
    <property type="entry name" value="C5_MTASE_1"/>
    <property type="match status" value="1"/>
</dbReference>
<evidence type="ECO:0000256" key="1">
    <source>
        <dbReference type="ARBA" id="ARBA00022603"/>
    </source>
</evidence>
<keyword evidence="9" id="KW-1185">Reference proteome</keyword>
<dbReference type="KEGG" id="scla:SCLARK_001378"/>
<dbReference type="SUPFAM" id="SSF53335">
    <property type="entry name" value="S-adenosyl-L-methionine-dependent methyltransferases"/>
    <property type="match status" value="1"/>
</dbReference>
<dbReference type="EC" id="2.1.1.37" evidence="7"/>
<dbReference type="GO" id="GO:0003886">
    <property type="term" value="F:DNA (cytosine-5-)-methyltransferase activity"/>
    <property type="evidence" value="ECO:0007669"/>
    <property type="project" value="UniProtKB-EC"/>
</dbReference>
<keyword evidence="3 5" id="KW-0949">S-adenosyl-L-methionine</keyword>
<comment type="catalytic activity">
    <reaction evidence="7">
        <text>a 2'-deoxycytidine in DNA + S-adenosyl-L-methionine = a 5-methyl-2'-deoxycytidine in DNA + S-adenosyl-L-homocysteine + H(+)</text>
        <dbReference type="Rhea" id="RHEA:13681"/>
        <dbReference type="Rhea" id="RHEA-COMP:11369"/>
        <dbReference type="Rhea" id="RHEA-COMP:11370"/>
        <dbReference type="ChEBI" id="CHEBI:15378"/>
        <dbReference type="ChEBI" id="CHEBI:57856"/>
        <dbReference type="ChEBI" id="CHEBI:59789"/>
        <dbReference type="ChEBI" id="CHEBI:85452"/>
        <dbReference type="ChEBI" id="CHEBI:85454"/>
        <dbReference type="EC" id="2.1.1.37"/>
    </reaction>
</comment>
<dbReference type="NCBIfam" id="TIGR00675">
    <property type="entry name" value="dcm"/>
    <property type="match status" value="1"/>
</dbReference>
<evidence type="ECO:0000313" key="8">
    <source>
        <dbReference type="EMBL" id="ATX71251.1"/>
    </source>
</evidence>
<protein>
    <recommendedName>
        <fullName evidence="7">Cytosine-specific methyltransferase</fullName>
        <ecNumber evidence="7">2.1.1.37</ecNumber>
    </recommendedName>
</protein>
<accession>A0A1Y0L2G1</accession>
<dbReference type="InterPro" id="IPR001525">
    <property type="entry name" value="C5_MeTfrase"/>
</dbReference>
<dbReference type="Gene3D" id="3.40.50.150">
    <property type="entry name" value="Vaccinia Virus protein VP39"/>
    <property type="match status" value="1"/>
</dbReference>
<dbReference type="InterPro" id="IPR029063">
    <property type="entry name" value="SAM-dependent_MTases_sf"/>
</dbReference>
<sequence>MKKKIVETFAGIGSQAKALERLKKDFPKFDYEITHTCEWFVDAIIGYAAIHNNLKSPEYLKYYNEDIKKITLELKRLNISQNSKEPLRAIGSLSEERQRRVYASIKVNKNLVDITTVSGTSFADNNIDLLTYSFPCQDLSIAGKGKGMAVDSNTRSSLLWHIERILSELHEQKNLPQYLLMENVSAITHKKHKESLEFFKSSLNNLGYTNLEFILDAADFGIPQSRKRYFLISKLNDPSFNLNFNDLNIKSAPFAKYIDLKAMTPTNRHELYVAAIKAQIDREKITEPLKVKYKNLNVYPTFNQANIVTGLDCHNIATITFSGENSRQRILTIKRGKFRVLNLGAKENLLLMGFDKRDYAKMLKQEITTEKIRSLAGNSIVVDVLYNIFKKIFT</sequence>
<dbReference type="PRINTS" id="PR00105">
    <property type="entry name" value="C5METTRFRASE"/>
</dbReference>
<evidence type="ECO:0000256" key="7">
    <source>
        <dbReference type="RuleBase" id="RU000417"/>
    </source>
</evidence>
<keyword evidence="4" id="KW-0680">Restriction system</keyword>
<dbReference type="Pfam" id="PF00145">
    <property type="entry name" value="DNA_methylase"/>
    <property type="match status" value="1"/>
</dbReference>
<evidence type="ECO:0000256" key="6">
    <source>
        <dbReference type="RuleBase" id="RU000416"/>
    </source>
</evidence>
<dbReference type="EMBL" id="CP024870">
    <property type="protein sequence ID" value="ATX71251.1"/>
    <property type="molecule type" value="Genomic_DNA"/>
</dbReference>
<proteinExistence type="inferred from homology"/>
<dbReference type="AlphaFoldDB" id="A0A1Y0L2G1"/>
<dbReference type="OrthoDB" id="9813719at2"/>
<dbReference type="GO" id="GO:0032259">
    <property type="term" value="P:methylation"/>
    <property type="evidence" value="ECO:0007669"/>
    <property type="project" value="UniProtKB-KW"/>
</dbReference>
<reference evidence="8 9" key="1">
    <citation type="submission" date="2017-11" db="EMBL/GenBank/DDBJ databases">
        <title>Complete genome sequence of Spiroplasma clarkii CN-5 (DSM 19994).</title>
        <authorList>
            <person name="Tsai Y.-M."/>
            <person name="Chang A."/>
            <person name="Lo W.-S."/>
            <person name="Kuo C.-H."/>
        </authorList>
    </citation>
    <scope>NUCLEOTIDE SEQUENCE [LARGE SCALE GENOMIC DNA]</scope>
    <source>
        <strain evidence="8 9">CN-5</strain>
    </source>
</reference>
<dbReference type="PANTHER" id="PTHR46098">
    <property type="entry name" value="TRNA (CYTOSINE(38)-C(5))-METHYLTRANSFERASE"/>
    <property type="match status" value="1"/>
</dbReference>
<gene>
    <name evidence="8" type="primary">dcm</name>
    <name evidence="8" type="ORF">SCLAR_v1c09450</name>
</gene>
<evidence type="ECO:0000313" key="9">
    <source>
        <dbReference type="Proteomes" id="UP000231179"/>
    </source>
</evidence>
<evidence type="ECO:0000256" key="4">
    <source>
        <dbReference type="ARBA" id="ARBA00022747"/>
    </source>
</evidence>
<name>A0A1Y0L2G1_9MOLU</name>
<evidence type="ECO:0000256" key="5">
    <source>
        <dbReference type="PROSITE-ProRule" id="PRU01016"/>
    </source>
</evidence>